<evidence type="ECO:0000256" key="3">
    <source>
        <dbReference type="ARBA" id="ARBA00023004"/>
    </source>
</evidence>
<dbReference type="PANTHER" id="PTHR19359">
    <property type="entry name" value="CYTOCHROME B5"/>
    <property type="match status" value="1"/>
</dbReference>
<dbReference type="InterPro" id="IPR018506">
    <property type="entry name" value="Cyt_B5_heme-BS"/>
</dbReference>
<keyword evidence="1 5" id="KW-0349">Heme</keyword>
<protein>
    <submittedName>
        <fullName evidence="7">Putative cytochrome b5</fullName>
    </submittedName>
</protein>
<name>A0A316YH89_9BASI</name>
<sequence length="83" mass="9144">MSKTFEADEVKKHTSEQSAWVVVDGGVYDVTSFLDDHPGGKKILLRNCGKDSSEAFWTYHSEKVLAKTAAKMKIGDLSPNAKL</sequence>
<proteinExistence type="inferred from homology"/>
<keyword evidence="2 5" id="KW-0479">Metal-binding</keyword>
<dbReference type="GO" id="GO:0005789">
    <property type="term" value="C:endoplasmic reticulum membrane"/>
    <property type="evidence" value="ECO:0007669"/>
    <property type="project" value="TreeGrafter"/>
</dbReference>
<evidence type="ECO:0000256" key="1">
    <source>
        <dbReference type="ARBA" id="ARBA00022617"/>
    </source>
</evidence>
<organism evidence="7 8">
    <name type="scientific">Acaromyces ingoldii</name>
    <dbReference type="NCBI Taxonomy" id="215250"/>
    <lineage>
        <taxon>Eukaryota</taxon>
        <taxon>Fungi</taxon>
        <taxon>Dikarya</taxon>
        <taxon>Basidiomycota</taxon>
        <taxon>Ustilaginomycotina</taxon>
        <taxon>Exobasidiomycetes</taxon>
        <taxon>Exobasidiales</taxon>
        <taxon>Cryptobasidiaceae</taxon>
        <taxon>Acaromyces</taxon>
    </lineage>
</organism>
<dbReference type="Proteomes" id="UP000245768">
    <property type="component" value="Unassembled WGS sequence"/>
</dbReference>
<gene>
    <name evidence="7" type="ORF">FA10DRAFT_302308</name>
</gene>
<dbReference type="Pfam" id="PF00173">
    <property type="entry name" value="Cyt-b5"/>
    <property type="match status" value="1"/>
</dbReference>
<dbReference type="PROSITE" id="PS50255">
    <property type="entry name" value="CYTOCHROME_B5_2"/>
    <property type="match status" value="1"/>
</dbReference>
<dbReference type="Gene3D" id="3.10.120.10">
    <property type="entry name" value="Cytochrome b5-like heme/steroid binding domain"/>
    <property type="match status" value="1"/>
</dbReference>
<comment type="similarity">
    <text evidence="4 5">Belongs to the cytochrome b5 family.</text>
</comment>
<feature type="domain" description="Cytochrome b5 heme-binding" evidence="6">
    <location>
        <begin position="2"/>
        <end position="78"/>
    </location>
</feature>
<dbReference type="PRINTS" id="PR00363">
    <property type="entry name" value="CYTOCHROMEB5"/>
</dbReference>
<dbReference type="OrthoDB" id="260519at2759"/>
<reference evidence="7 8" key="1">
    <citation type="journal article" date="2018" name="Mol. Biol. Evol.">
        <title>Broad Genomic Sampling Reveals a Smut Pathogenic Ancestry of the Fungal Clade Ustilaginomycotina.</title>
        <authorList>
            <person name="Kijpornyongpan T."/>
            <person name="Mondo S.J."/>
            <person name="Barry K."/>
            <person name="Sandor L."/>
            <person name="Lee J."/>
            <person name="Lipzen A."/>
            <person name="Pangilinan J."/>
            <person name="LaButti K."/>
            <person name="Hainaut M."/>
            <person name="Henrissat B."/>
            <person name="Grigoriev I.V."/>
            <person name="Spatafora J.W."/>
            <person name="Aime M.C."/>
        </authorList>
    </citation>
    <scope>NUCLEOTIDE SEQUENCE [LARGE SCALE GENOMIC DNA]</scope>
    <source>
        <strain evidence="7 8">MCA 4198</strain>
    </source>
</reference>
<accession>A0A316YH89</accession>
<evidence type="ECO:0000259" key="6">
    <source>
        <dbReference type="PROSITE" id="PS50255"/>
    </source>
</evidence>
<dbReference type="InterPro" id="IPR050668">
    <property type="entry name" value="Cytochrome_b5"/>
</dbReference>
<dbReference type="InterPro" id="IPR036400">
    <property type="entry name" value="Cyt_B5-like_heme/steroid_sf"/>
</dbReference>
<dbReference type="PROSITE" id="PS00191">
    <property type="entry name" value="CYTOCHROME_B5_1"/>
    <property type="match status" value="1"/>
</dbReference>
<evidence type="ECO:0000313" key="8">
    <source>
        <dbReference type="Proteomes" id="UP000245768"/>
    </source>
</evidence>
<dbReference type="PANTHER" id="PTHR19359:SF112">
    <property type="entry name" value="CYTOCHROME B5 HEME-BINDING DOMAIN-CONTAINING PROTEIN"/>
    <property type="match status" value="1"/>
</dbReference>
<evidence type="ECO:0000313" key="7">
    <source>
        <dbReference type="EMBL" id="PWN88910.1"/>
    </source>
</evidence>
<dbReference type="STRING" id="215250.A0A316YH89"/>
<evidence type="ECO:0000256" key="5">
    <source>
        <dbReference type="RuleBase" id="RU362121"/>
    </source>
</evidence>
<dbReference type="GO" id="GO:0020037">
    <property type="term" value="F:heme binding"/>
    <property type="evidence" value="ECO:0007669"/>
    <property type="project" value="UniProtKB-UniRule"/>
</dbReference>
<dbReference type="InParanoid" id="A0A316YH89"/>
<keyword evidence="8" id="KW-1185">Reference proteome</keyword>
<keyword evidence="3 5" id="KW-0408">Iron</keyword>
<evidence type="ECO:0000256" key="2">
    <source>
        <dbReference type="ARBA" id="ARBA00022723"/>
    </source>
</evidence>
<evidence type="ECO:0000256" key="4">
    <source>
        <dbReference type="ARBA" id="ARBA00038168"/>
    </source>
</evidence>
<dbReference type="AlphaFoldDB" id="A0A316YH89"/>
<dbReference type="SUPFAM" id="SSF55856">
    <property type="entry name" value="Cytochrome b5-like heme/steroid binding domain"/>
    <property type="match status" value="1"/>
</dbReference>
<dbReference type="RefSeq" id="XP_025376108.1">
    <property type="nucleotide sequence ID" value="XM_025525095.1"/>
</dbReference>
<dbReference type="SMART" id="SM01117">
    <property type="entry name" value="Cyt-b5"/>
    <property type="match status" value="1"/>
</dbReference>
<dbReference type="GeneID" id="37047011"/>
<dbReference type="InterPro" id="IPR001199">
    <property type="entry name" value="Cyt_B5-like_heme/steroid-bd"/>
</dbReference>
<dbReference type="EMBL" id="KZ819637">
    <property type="protein sequence ID" value="PWN88910.1"/>
    <property type="molecule type" value="Genomic_DNA"/>
</dbReference>
<dbReference type="FunFam" id="3.10.120.10:FF:000007">
    <property type="entry name" value="Sulfite oxidase, mitochondrial"/>
    <property type="match status" value="1"/>
</dbReference>
<dbReference type="GO" id="GO:0046872">
    <property type="term" value="F:metal ion binding"/>
    <property type="evidence" value="ECO:0007669"/>
    <property type="project" value="UniProtKB-UniRule"/>
</dbReference>